<proteinExistence type="predicted"/>
<comment type="caution">
    <text evidence="1">The sequence shown here is derived from an EMBL/GenBank/DDBJ whole genome shotgun (WGS) entry which is preliminary data.</text>
</comment>
<dbReference type="GO" id="GO:0032259">
    <property type="term" value="P:methylation"/>
    <property type="evidence" value="ECO:0007669"/>
    <property type="project" value="UniProtKB-KW"/>
</dbReference>
<dbReference type="CDD" id="cd02440">
    <property type="entry name" value="AdoMet_MTases"/>
    <property type="match status" value="1"/>
</dbReference>
<dbReference type="GO" id="GO:0008168">
    <property type="term" value="F:methyltransferase activity"/>
    <property type="evidence" value="ECO:0007669"/>
    <property type="project" value="UniProtKB-KW"/>
</dbReference>
<gene>
    <name evidence="1" type="ORF">UW55_C0003G0021</name>
</gene>
<keyword evidence="1" id="KW-0808">Transferase</keyword>
<accession>A0A0G1IWT4</accession>
<dbReference type="AlphaFoldDB" id="A0A0G1IWT4"/>
<protein>
    <submittedName>
        <fullName evidence="1">2-polyprenyl-3-methyl-5-hydroxy-6-metoxy-1 4-benzoquinol methylase-like protein</fullName>
    </submittedName>
</protein>
<name>A0A0G1IWT4_9BACT</name>
<keyword evidence="1" id="KW-0489">Methyltransferase</keyword>
<dbReference type="Proteomes" id="UP000033945">
    <property type="component" value="Unassembled WGS sequence"/>
</dbReference>
<dbReference type="PANTHER" id="PTHR43861">
    <property type="entry name" value="TRANS-ACONITATE 2-METHYLTRANSFERASE-RELATED"/>
    <property type="match status" value="1"/>
</dbReference>
<evidence type="ECO:0000313" key="2">
    <source>
        <dbReference type="Proteomes" id="UP000033945"/>
    </source>
</evidence>
<dbReference type="EMBL" id="LCIT01000003">
    <property type="protein sequence ID" value="KKT63453.1"/>
    <property type="molecule type" value="Genomic_DNA"/>
</dbReference>
<reference evidence="1 2" key="1">
    <citation type="journal article" date="2015" name="Nature">
        <title>rRNA introns, odd ribosomes, and small enigmatic genomes across a large radiation of phyla.</title>
        <authorList>
            <person name="Brown C.T."/>
            <person name="Hug L.A."/>
            <person name="Thomas B.C."/>
            <person name="Sharon I."/>
            <person name="Castelle C.J."/>
            <person name="Singh A."/>
            <person name="Wilkins M.J."/>
            <person name="Williams K.H."/>
            <person name="Banfield J.F."/>
        </authorList>
    </citation>
    <scope>NUCLEOTIDE SEQUENCE [LARGE SCALE GENOMIC DNA]</scope>
</reference>
<evidence type="ECO:0000313" key="1">
    <source>
        <dbReference type="EMBL" id="KKT63453.1"/>
    </source>
</evidence>
<dbReference type="Pfam" id="PF13489">
    <property type="entry name" value="Methyltransf_23"/>
    <property type="match status" value="1"/>
</dbReference>
<dbReference type="InterPro" id="IPR029063">
    <property type="entry name" value="SAM-dependent_MTases_sf"/>
</dbReference>
<dbReference type="Gene3D" id="3.40.50.150">
    <property type="entry name" value="Vaccinia Virus protein VP39"/>
    <property type="match status" value="1"/>
</dbReference>
<sequence>MTRDKILRNLPEKINELYETGKYYVSMPPVGNKDFEESYWHVVVDPDGKVRNRLKEKKVFLGDINYILDYISDLKPGKILDVGCGLGWMLSALGDEWGKYGMEISKVAAEFAGKFGKIFHGPLSKSPYKDNFFNVVFMHHVIEHLKKPEKDFKIIKKILKPGGLLILGTPDFDSGCARLFRKNYRLLHDETHISLFSNDSMHRFLRDHGFKILQVEYPFFETRFFTKENLNRLFNRKKISPPFYGNFMTFFCRNKK</sequence>
<organism evidence="1 2">
    <name type="scientific">Candidatus Giovannonibacteria bacterium GW2011_GWA2_44_26</name>
    <dbReference type="NCBI Taxonomy" id="1618648"/>
    <lineage>
        <taxon>Bacteria</taxon>
        <taxon>Candidatus Giovannoniibacteriota</taxon>
    </lineage>
</organism>
<dbReference type="SUPFAM" id="SSF53335">
    <property type="entry name" value="S-adenosyl-L-methionine-dependent methyltransferases"/>
    <property type="match status" value="1"/>
</dbReference>